<dbReference type="SUPFAM" id="SSF64153">
    <property type="entry name" value="YjeF N-terminal domain-like"/>
    <property type="match status" value="1"/>
</dbReference>
<dbReference type="Pfam" id="PF03853">
    <property type="entry name" value="YjeF_N"/>
    <property type="match status" value="1"/>
</dbReference>
<dbReference type="PROSITE" id="PS51385">
    <property type="entry name" value="YJEF_N"/>
    <property type="match status" value="1"/>
</dbReference>
<evidence type="ECO:0000259" key="1">
    <source>
        <dbReference type="PROSITE" id="PS51385"/>
    </source>
</evidence>
<dbReference type="InterPro" id="IPR036652">
    <property type="entry name" value="YjeF_N_dom_sf"/>
</dbReference>
<name>A0AAT9HBE2_9ACTN</name>
<organism evidence="2">
    <name type="scientific">Streptomyces haneummycinicus</name>
    <dbReference type="NCBI Taxonomy" id="3074435"/>
    <lineage>
        <taxon>Bacteria</taxon>
        <taxon>Bacillati</taxon>
        <taxon>Actinomycetota</taxon>
        <taxon>Actinomycetes</taxon>
        <taxon>Kitasatosporales</taxon>
        <taxon>Streptomycetaceae</taxon>
        <taxon>Streptomyces</taxon>
    </lineage>
</organism>
<gene>
    <name evidence="2" type="ORF">SHKM778_09340</name>
</gene>
<dbReference type="InterPro" id="IPR004443">
    <property type="entry name" value="YjeF_N_dom"/>
</dbReference>
<dbReference type="AlphaFoldDB" id="A0AAT9HBE2"/>
<protein>
    <recommendedName>
        <fullName evidence="1">YjeF N-terminal domain-containing protein</fullName>
    </recommendedName>
</protein>
<dbReference type="EMBL" id="AP035768">
    <property type="protein sequence ID" value="BFO14546.1"/>
    <property type="molecule type" value="Genomic_DNA"/>
</dbReference>
<accession>A0AAT9HBE2</accession>
<reference evidence="2" key="2">
    <citation type="submission" date="2024-07" db="EMBL/GenBank/DDBJ databases">
        <title>Streptomyces haneummycinica sp. nov., a new antibiotic-producing actinobacterium isolated from marine sediment.</title>
        <authorList>
            <person name="Uemura M."/>
            <person name="Hamada M."/>
            <person name="Hirano S."/>
            <person name="Kobayashi K."/>
            <person name="Ohshiro T."/>
            <person name="Kobayashi T."/>
            <person name="Terahara T."/>
        </authorList>
    </citation>
    <scope>NUCLEOTIDE SEQUENCE</scope>
    <source>
        <strain evidence="2">KM77-8</strain>
    </source>
</reference>
<sequence length="84" mass="8454">MRRAAAGLAAACADVLGRVYGSRVVLLVGSGDNGGDALYAGAGLARRGAGVHAVLLAPERAHAGGSRRCAGRVGAWRGRMVRRG</sequence>
<dbReference type="Gene3D" id="3.40.50.10260">
    <property type="entry name" value="YjeF N-terminal domain"/>
    <property type="match status" value="1"/>
</dbReference>
<reference evidence="2" key="1">
    <citation type="submission" date="2024-06" db="EMBL/GenBank/DDBJ databases">
        <authorList>
            <consortium name="consrtm"/>
            <person name="Uemura M."/>
            <person name="Terahara T."/>
        </authorList>
    </citation>
    <scope>NUCLEOTIDE SEQUENCE</scope>
    <source>
        <strain evidence="2">KM77-8</strain>
    </source>
</reference>
<feature type="domain" description="YjeF N-terminal" evidence="1">
    <location>
        <begin position="1"/>
        <end position="84"/>
    </location>
</feature>
<evidence type="ECO:0000313" key="2">
    <source>
        <dbReference type="EMBL" id="BFO14546.1"/>
    </source>
</evidence>
<proteinExistence type="predicted"/>